<dbReference type="Proteomes" id="UP001060070">
    <property type="component" value="Chromosome"/>
</dbReference>
<dbReference type="AlphaFoldDB" id="A0AB38TJI4"/>
<dbReference type="GO" id="GO:0008713">
    <property type="term" value="F:ADP-heptose-lipopolysaccharide heptosyltransferase activity"/>
    <property type="evidence" value="ECO:0007669"/>
    <property type="project" value="TreeGrafter"/>
</dbReference>
<dbReference type="SUPFAM" id="SSF53756">
    <property type="entry name" value="UDP-Glycosyltransferase/glycogen phosphorylase"/>
    <property type="match status" value="1"/>
</dbReference>
<dbReference type="Gene3D" id="3.40.50.2000">
    <property type="entry name" value="Glycogen Phosphorylase B"/>
    <property type="match status" value="2"/>
</dbReference>
<sequence>MTFRNECPRQIFSSWRFRQIVSMNASLGDGIRSILIIQTKYIGDVVLTSALVRNLRLSYPQASVTMLCAPGLKQFIVAQGIADVAVGFESRGRGRTLRKRLSDYRGVISDLRRKFDLSIDLTDSKTSRMMHRLIGAPLRVGFDPPEHPMKFWEIQLANVLAATFGQGGAHYLYRNLSPLHALGLDCQDPTPRLQPTRAAQEECARILAENALAKKSYVAVHAGARFEGRCWPPQHFAAVIDEVYAKTGLRSLLVGGPDEGLAAQRILEAAASPVASAVGKASLEVLTALLAEASIFLGNESGPMHIAASVRTPAVGLYGLTSPEQWGPFGVPNRTLQPPMPCPCIAPGVCKENNAGRVYCVQRLQVADVAAATLDLIGTEVQKSAHSGISAA</sequence>
<name>A0AB38TJI4_9HYPH</name>
<dbReference type="EMBL" id="CP088147">
    <property type="protein sequence ID" value="UTU54657.1"/>
    <property type="molecule type" value="Genomic_DNA"/>
</dbReference>
<accession>A0AB38TJI4</accession>
<reference evidence="3 4" key="1">
    <citation type="journal article" date="2022" name="Microbiol. Resour. Announc.">
        <title>Complete Genome Sequence of Mesorhizobium ciceri Strain R30, a Rhizobium Used as a Commercial Inoculant for Chickpea in Argentina.</title>
        <authorList>
            <person name="Foresto E."/>
            <person name="Revale S."/>
            <person name="Primo E."/>
            <person name="Nievas F."/>
            <person name="Carezzano E."/>
            <person name="Puente M."/>
            <person name="Alzari P."/>
            <person name="Mart M."/>
            <person name="Ben-Assaya M."/>
            <person name="Mornico D."/>
            <person name="Santoro M."/>
            <person name="Mart F."/>
            <person name="Giordano W."/>
            <person name="Bogino P."/>
        </authorList>
    </citation>
    <scope>NUCLEOTIDE SEQUENCE [LARGE SCALE GENOMIC DNA]</scope>
    <source>
        <strain evidence="3 4">R30</strain>
    </source>
</reference>
<protein>
    <submittedName>
        <fullName evidence="3">Glycosyltransferase family 9 protein</fullName>
    </submittedName>
</protein>
<proteinExistence type="predicted"/>
<dbReference type="Pfam" id="PF01075">
    <property type="entry name" value="Glyco_transf_9"/>
    <property type="match status" value="1"/>
</dbReference>
<dbReference type="InterPro" id="IPR051199">
    <property type="entry name" value="LPS_LOS_Heptosyltrfase"/>
</dbReference>
<dbReference type="PANTHER" id="PTHR30160">
    <property type="entry name" value="TETRAACYLDISACCHARIDE 4'-KINASE-RELATED"/>
    <property type="match status" value="1"/>
</dbReference>
<keyword evidence="4" id="KW-1185">Reference proteome</keyword>
<evidence type="ECO:0000313" key="3">
    <source>
        <dbReference type="EMBL" id="UTU54657.1"/>
    </source>
</evidence>
<evidence type="ECO:0000256" key="2">
    <source>
        <dbReference type="ARBA" id="ARBA00022679"/>
    </source>
</evidence>
<evidence type="ECO:0000256" key="1">
    <source>
        <dbReference type="ARBA" id="ARBA00022676"/>
    </source>
</evidence>
<keyword evidence="1" id="KW-0328">Glycosyltransferase</keyword>
<dbReference type="PANTHER" id="PTHR30160:SF1">
    <property type="entry name" value="LIPOPOLYSACCHARIDE 1,2-N-ACETYLGLUCOSAMINETRANSFERASE-RELATED"/>
    <property type="match status" value="1"/>
</dbReference>
<dbReference type="InterPro" id="IPR002201">
    <property type="entry name" value="Glyco_trans_9"/>
</dbReference>
<evidence type="ECO:0000313" key="4">
    <source>
        <dbReference type="Proteomes" id="UP001060070"/>
    </source>
</evidence>
<keyword evidence="2" id="KW-0808">Transferase</keyword>
<gene>
    <name evidence="3" type="ORF">LRP29_15225</name>
</gene>
<dbReference type="GO" id="GO:0009244">
    <property type="term" value="P:lipopolysaccharide core region biosynthetic process"/>
    <property type="evidence" value="ECO:0007669"/>
    <property type="project" value="TreeGrafter"/>
</dbReference>
<dbReference type="RefSeq" id="WP_245265289.1">
    <property type="nucleotide sequence ID" value="NZ_CP088147.1"/>
</dbReference>
<dbReference type="GO" id="GO:0005829">
    <property type="term" value="C:cytosol"/>
    <property type="evidence" value="ECO:0007669"/>
    <property type="project" value="TreeGrafter"/>
</dbReference>
<organism evidence="3 4">
    <name type="scientific">Mesorhizobium ciceri</name>
    <dbReference type="NCBI Taxonomy" id="39645"/>
    <lineage>
        <taxon>Bacteria</taxon>
        <taxon>Pseudomonadati</taxon>
        <taxon>Pseudomonadota</taxon>
        <taxon>Alphaproteobacteria</taxon>
        <taxon>Hyphomicrobiales</taxon>
        <taxon>Phyllobacteriaceae</taxon>
        <taxon>Mesorhizobium</taxon>
    </lineage>
</organism>
<dbReference type="CDD" id="cd03789">
    <property type="entry name" value="GT9_LPS_heptosyltransferase"/>
    <property type="match status" value="1"/>
</dbReference>